<dbReference type="AlphaFoldDB" id="A0A8S9GSJ0"/>
<gene>
    <name evidence="1" type="ORF">F2Q70_00023072</name>
</gene>
<comment type="caution">
    <text evidence="1">The sequence shown here is derived from an EMBL/GenBank/DDBJ whole genome shotgun (WGS) entry which is preliminary data.</text>
</comment>
<organism evidence="1">
    <name type="scientific">Brassica cretica</name>
    <name type="common">Mustard</name>
    <dbReference type="NCBI Taxonomy" id="69181"/>
    <lineage>
        <taxon>Eukaryota</taxon>
        <taxon>Viridiplantae</taxon>
        <taxon>Streptophyta</taxon>
        <taxon>Embryophyta</taxon>
        <taxon>Tracheophyta</taxon>
        <taxon>Spermatophyta</taxon>
        <taxon>Magnoliopsida</taxon>
        <taxon>eudicotyledons</taxon>
        <taxon>Gunneridae</taxon>
        <taxon>Pentapetalae</taxon>
        <taxon>rosids</taxon>
        <taxon>malvids</taxon>
        <taxon>Brassicales</taxon>
        <taxon>Brassicaceae</taxon>
        <taxon>Brassiceae</taxon>
        <taxon>Brassica</taxon>
    </lineage>
</organism>
<sequence length="213" mass="24791">MIEKEMVDMCEFIRSFSHNESCDVSTFIAKMESFDSIAKTDTNESMAKKDSTDLITEVDSNQDVESLGVDSRDSIPGIYSNKKFDADSVHHLKEFEKEVSILSLEPSLRVDERQYQLLLRCRNMNQRKYQKDWTFKFKKKVVGKEQVLFRDLVNRINGRLGDKYKMDSAWCESVDHCAEQKKVRLENELSLIVSVKSLIDDDSLLFVLLILFH</sequence>
<name>A0A8S9GSJ0_BRACR</name>
<dbReference type="EMBL" id="QGKY02001925">
    <property type="protein sequence ID" value="KAF2547990.1"/>
    <property type="molecule type" value="Genomic_DNA"/>
</dbReference>
<evidence type="ECO:0000313" key="1">
    <source>
        <dbReference type="EMBL" id="KAF2547990.1"/>
    </source>
</evidence>
<accession>A0A8S9GSJ0</accession>
<protein>
    <submittedName>
        <fullName evidence="1">Uncharacterized protein</fullName>
    </submittedName>
</protein>
<dbReference type="Gene3D" id="1.25.40.570">
    <property type="match status" value="1"/>
</dbReference>
<proteinExistence type="predicted"/>
<reference evidence="1" key="1">
    <citation type="submission" date="2019-12" db="EMBL/GenBank/DDBJ databases">
        <title>Genome sequencing and annotation of Brassica cretica.</title>
        <authorList>
            <person name="Studholme D.J."/>
            <person name="Sarris P.F."/>
        </authorList>
    </citation>
    <scope>NUCLEOTIDE SEQUENCE</scope>
    <source>
        <strain evidence="1">PFS-102/07</strain>
        <tissue evidence="1">Leaf</tissue>
    </source>
</reference>